<dbReference type="Gene3D" id="2.60.420.10">
    <property type="entry name" value="Maltose phosphorylase, domain 3"/>
    <property type="match status" value="1"/>
</dbReference>
<accession>A0ABT5H8U4</accession>
<feature type="domain" description="Alpha-L-rhamnosidase C-terminal" evidence="1">
    <location>
        <begin position="6"/>
        <end position="56"/>
    </location>
</feature>
<evidence type="ECO:0000259" key="1">
    <source>
        <dbReference type="Pfam" id="PF17390"/>
    </source>
</evidence>
<evidence type="ECO:0000313" key="2">
    <source>
        <dbReference type="EMBL" id="MDC7137013.1"/>
    </source>
</evidence>
<gene>
    <name evidence="2" type="ORF">PQG98_11810</name>
</gene>
<proteinExistence type="predicted"/>
<name>A0ABT5H8U4_9BACE</name>
<keyword evidence="3" id="KW-1185">Reference proteome</keyword>
<organism evidence="2 3">
    <name type="scientific">Bacteroides zhangwenhongii</name>
    <dbReference type="NCBI Taxonomy" id="2650157"/>
    <lineage>
        <taxon>Bacteria</taxon>
        <taxon>Pseudomonadati</taxon>
        <taxon>Bacteroidota</taxon>
        <taxon>Bacteroidia</taxon>
        <taxon>Bacteroidales</taxon>
        <taxon>Bacteroidaceae</taxon>
        <taxon>Bacteroides</taxon>
    </lineage>
</organism>
<dbReference type="Pfam" id="PF17390">
    <property type="entry name" value="Bac_rhamnosid_C"/>
    <property type="match status" value="1"/>
</dbReference>
<reference evidence="2 3" key="1">
    <citation type="submission" date="2023-01" db="EMBL/GenBank/DDBJ databases">
        <title>Exploring GABA producing Bacteroides strains toward improving mental health.</title>
        <authorList>
            <person name="Yousuf B."/>
            <person name="Bouhlel N.E."/>
            <person name="Mottawea W."/>
            <person name="Hammami R."/>
        </authorList>
    </citation>
    <scope>NUCLEOTIDE SEQUENCE [LARGE SCALE GENOMIC DNA]</scope>
    <source>
        <strain evidence="2 3">UO.H1054</strain>
    </source>
</reference>
<comment type="caution">
    <text evidence="2">The sequence shown here is derived from an EMBL/GenBank/DDBJ whole genome shotgun (WGS) entry which is preliminary data.</text>
</comment>
<dbReference type="EMBL" id="JAQPYS010000062">
    <property type="protein sequence ID" value="MDC7137013.1"/>
    <property type="molecule type" value="Genomic_DNA"/>
</dbReference>
<dbReference type="InterPro" id="IPR035398">
    <property type="entry name" value="Bac_rhamnosid_C"/>
</dbReference>
<evidence type="ECO:0000313" key="3">
    <source>
        <dbReference type="Proteomes" id="UP001215398"/>
    </source>
</evidence>
<sequence>MQYYDEQHPGFKHFFIQPHFVNGLDLVDAEYSSINGLIKSSWKRNGNEITLEPVLPD</sequence>
<dbReference type="Proteomes" id="UP001215398">
    <property type="component" value="Unassembled WGS sequence"/>
</dbReference>
<protein>
    <submittedName>
        <fullName evidence="2">Alpha-L-rhamnosidase C-terminal domain-containing protein</fullName>
    </submittedName>
</protein>